<sequence>MIFVGYEPGSKAYRAYDPVTRRVHISRDIVFDEEAQWEWDDKAIMGDDTDFTIEYTSMTGKRQLRHTCRHQARRH</sequence>
<dbReference type="InterPro" id="IPR057670">
    <property type="entry name" value="SH3_retrovirus"/>
</dbReference>
<accession>A0A6G1BMD2</accession>
<dbReference type="OrthoDB" id="787177at2759"/>
<comment type="caution">
    <text evidence="2">The sequence shown here is derived from an EMBL/GenBank/DDBJ whole genome shotgun (WGS) entry which is preliminary data.</text>
</comment>
<evidence type="ECO:0000313" key="3">
    <source>
        <dbReference type="Proteomes" id="UP000479710"/>
    </source>
</evidence>
<gene>
    <name evidence="2" type="ORF">E2562_016042</name>
</gene>
<evidence type="ECO:0000313" key="2">
    <source>
        <dbReference type="EMBL" id="KAF0888573.1"/>
    </source>
</evidence>
<keyword evidence="3" id="KW-1185">Reference proteome</keyword>
<name>A0A6G1BMD2_9ORYZ</name>
<proteinExistence type="predicted"/>
<reference evidence="2 3" key="1">
    <citation type="submission" date="2019-11" db="EMBL/GenBank/DDBJ databases">
        <title>Whole genome sequence of Oryza granulata.</title>
        <authorList>
            <person name="Li W."/>
        </authorList>
    </citation>
    <scope>NUCLEOTIDE SEQUENCE [LARGE SCALE GENOMIC DNA]</scope>
    <source>
        <strain evidence="3">cv. Menghai</strain>
        <tissue evidence="2">Leaf</tissue>
    </source>
</reference>
<dbReference type="AlphaFoldDB" id="A0A6G1BMD2"/>
<dbReference type="Pfam" id="PF25597">
    <property type="entry name" value="SH3_retrovirus"/>
    <property type="match status" value="1"/>
</dbReference>
<organism evidence="2 3">
    <name type="scientific">Oryza meyeriana var. granulata</name>
    <dbReference type="NCBI Taxonomy" id="110450"/>
    <lineage>
        <taxon>Eukaryota</taxon>
        <taxon>Viridiplantae</taxon>
        <taxon>Streptophyta</taxon>
        <taxon>Embryophyta</taxon>
        <taxon>Tracheophyta</taxon>
        <taxon>Spermatophyta</taxon>
        <taxon>Magnoliopsida</taxon>
        <taxon>Liliopsida</taxon>
        <taxon>Poales</taxon>
        <taxon>Poaceae</taxon>
        <taxon>BOP clade</taxon>
        <taxon>Oryzoideae</taxon>
        <taxon>Oryzeae</taxon>
        <taxon>Oryzinae</taxon>
        <taxon>Oryza</taxon>
        <taxon>Oryza meyeriana</taxon>
    </lineage>
</organism>
<feature type="domain" description="Retroviral polymerase SH3-like" evidence="1">
    <location>
        <begin position="1"/>
        <end position="42"/>
    </location>
</feature>
<dbReference type="EMBL" id="SPHZ02000012">
    <property type="protein sequence ID" value="KAF0888573.1"/>
    <property type="molecule type" value="Genomic_DNA"/>
</dbReference>
<dbReference type="Proteomes" id="UP000479710">
    <property type="component" value="Unassembled WGS sequence"/>
</dbReference>
<protein>
    <recommendedName>
        <fullName evidence="1">Retroviral polymerase SH3-like domain-containing protein</fullName>
    </recommendedName>
</protein>
<evidence type="ECO:0000259" key="1">
    <source>
        <dbReference type="Pfam" id="PF25597"/>
    </source>
</evidence>